<evidence type="ECO:0000256" key="6">
    <source>
        <dbReference type="ARBA" id="ARBA00023015"/>
    </source>
</evidence>
<gene>
    <name evidence="17" type="primary">LOC118405633</name>
</gene>
<dbReference type="GO" id="GO:0030154">
    <property type="term" value="P:cell differentiation"/>
    <property type="evidence" value="ECO:0000318"/>
    <property type="project" value="GO_Central"/>
</dbReference>
<accession>A0A9J7HNG2</accession>
<feature type="coiled-coil region" evidence="12">
    <location>
        <begin position="162"/>
        <end position="189"/>
    </location>
</feature>
<dbReference type="PROSITE" id="PS51030">
    <property type="entry name" value="NUCLEAR_REC_DBD_2"/>
    <property type="match status" value="1"/>
</dbReference>
<feature type="compositionally biased region" description="Low complexity" evidence="13">
    <location>
        <begin position="583"/>
        <end position="606"/>
    </location>
</feature>
<keyword evidence="7 11" id="KW-0238">DNA-binding</keyword>
<feature type="region of interest" description="Disordered" evidence="13">
    <location>
        <begin position="579"/>
        <end position="632"/>
    </location>
</feature>
<dbReference type="PRINTS" id="PR00398">
    <property type="entry name" value="STRDHORMONER"/>
</dbReference>
<dbReference type="OMA" id="MEINGMM"/>
<dbReference type="GO" id="GO:0045944">
    <property type="term" value="P:positive regulation of transcription by RNA polymerase II"/>
    <property type="evidence" value="ECO:0000318"/>
    <property type="project" value="GO_Central"/>
</dbReference>
<dbReference type="SUPFAM" id="SSF48508">
    <property type="entry name" value="Nuclear receptor ligand-binding domain"/>
    <property type="match status" value="1"/>
</dbReference>
<evidence type="ECO:0000256" key="2">
    <source>
        <dbReference type="ARBA" id="ARBA00008092"/>
    </source>
</evidence>
<comment type="similarity">
    <text evidence="2">Belongs to the nuclear hormone receptor family. NR1 subfamily.</text>
</comment>
<keyword evidence="12" id="KW-0175">Coiled coil</keyword>
<dbReference type="GO" id="GO:0000122">
    <property type="term" value="P:negative regulation of transcription by RNA polymerase II"/>
    <property type="evidence" value="ECO:0000318"/>
    <property type="project" value="GO_Central"/>
</dbReference>
<name>A0A9J7HNG2_BRAFL</name>
<dbReference type="KEGG" id="bfo:118405633"/>
<keyword evidence="16" id="KW-1185">Reference proteome</keyword>
<dbReference type="PROSITE" id="PS00031">
    <property type="entry name" value="NUCLEAR_REC_DBD_1"/>
    <property type="match status" value="1"/>
</dbReference>
<dbReference type="InterPro" id="IPR035500">
    <property type="entry name" value="NHR-like_dom_sf"/>
</dbReference>
<reference evidence="16" key="1">
    <citation type="journal article" date="2020" name="Nat. Ecol. Evol.">
        <title>Deeply conserved synteny resolves early events in vertebrate evolution.</title>
        <authorList>
            <person name="Simakov O."/>
            <person name="Marletaz F."/>
            <person name="Yue J.X."/>
            <person name="O'Connell B."/>
            <person name="Jenkins J."/>
            <person name="Brandt A."/>
            <person name="Calef R."/>
            <person name="Tung C.H."/>
            <person name="Huang T.K."/>
            <person name="Schmutz J."/>
            <person name="Satoh N."/>
            <person name="Yu J.K."/>
            <person name="Putnam N.H."/>
            <person name="Green R.E."/>
            <person name="Rokhsar D.S."/>
        </authorList>
    </citation>
    <scope>NUCLEOTIDE SEQUENCE [LARGE SCALE GENOMIC DNA]</scope>
    <source>
        <strain evidence="16">S238N-H82</strain>
    </source>
</reference>
<comment type="subcellular location">
    <subcellularLocation>
        <location evidence="1">Cytoplasm</location>
    </subcellularLocation>
    <subcellularLocation>
        <location evidence="11">Nucleus</location>
    </subcellularLocation>
</comment>
<dbReference type="InterPro" id="IPR001628">
    <property type="entry name" value="Znf_hrmn_rcpt"/>
</dbReference>
<keyword evidence="9 11" id="KW-0675">Receptor</keyword>
<dbReference type="Pfam" id="PF00105">
    <property type="entry name" value="zf-C4"/>
    <property type="match status" value="1"/>
</dbReference>
<evidence type="ECO:0000256" key="13">
    <source>
        <dbReference type="SAM" id="MobiDB-lite"/>
    </source>
</evidence>
<feature type="domain" description="Nuclear receptor" evidence="14">
    <location>
        <begin position="81"/>
        <end position="157"/>
    </location>
</feature>
<dbReference type="Pfam" id="PF00104">
    <property type="entry name" value="Hormone_recep"/>
    <property type="match status" value="1"/>
</dbReference>
<dbReference type="RefSeq" id="XP_035661094.1">
    <property type="nucleotide sequence ID" value="XM_035805201.1"/>
</dbReference>
<proteinExistence type="inferred from homology"/>
<evidence type="ECO:0000256" key="4">
    <source>
        <dbReference type="ARBA" id="ARBA00022771"/>
    </source>
</evidence>
<evidence type="ECO:0000256" key="12">
    <source>
        <dbReference type="SAM" id="Coils"/>
    </source>
</evidence>
<evidence type="ECO:0000256" key="8">
    <source>
        <dbReference type="ARBA" id="ARBA00023163"/>
    </source>
</evidence>
<dbReference type="PRINTS" id="PR00047">
    <property type="entry name" value="STROIDFINGER"/>
</dbReference>
<dbReference type="InterPro" id="IPR050234">
    <property type="entry name" value="Nuclear_hormone_rcpt_NR1"/>
</dbReference>
<feature type="compositionally biased region" description="Basic and acidic residues" evidence="13">
    <location>
        <begin position="616"/>
        <end position="632"/>
    </location>
</feature>
<dbReference type="PRINTS" id="PR00546">
    <property type="entry name" value="THYROIDHORMR"/>
</dbReference>
<evidence type="ECO:0000256" key="7">
    <source>
        <dbReference type="ARBA" id="ARBA00023125"/>
    </source>
</evidence>
<keyword evidence="3 11" id="KW-0479">Metal-binding</keyword>
<keyword evidence="5 11" id="KW-0862">Zinc</keyword>
<evidence type="ECO:0000256" key="9">
    <source>
        <dbReference type="ARBA" id="ARBA00023170"/>
    </source>
</evidence>
<keyword evidence="4 11" id="KW-0863">Zinc-finger</keyword>
<dbReference type="InterPro" id="IPR000536">
    <property type="entry name" value="Nucl_hrmn_rcpt_lig-bd"/>
</dbReference>
<dbReference type="PROSITE" id="PS51843">
    <property type="entry name" value="NR_LBD"/>
    <property type="match status" value="1"/>
</dbReference>
<evidence type="ECO:0000259" key="14">
    <source>
        <dbReference type="PROSITE" id="PS51030"/>
    </source>
</evidence>
<evidence type="ECO:0000256" key="11">
    <source>
        <dbReference type="RuleBase" id="RU004334"/>
    </source>
</evidence>
<reference evidence="17" key="2">
    <citation type="submission" date="2025-08" db="UniProtKB">
        <authorList>
            <consortium name="RefSeq"/>
        </authorList>
    </citation>
    <scope>IDENTIFICATION</scope>
    <source>
        <strain evidence="17">S238N-H82</strain>
        <tissue evidence="17">Testes</tissue>
    </source>
</reference>
<dbReference type="FunFam" id="3.30.50.10:FF:000013">
    <property type="entry name" value="Nuclear receptor subfamily 1 group D member 2"/>
    <property type="match status" value="1"/>
</dbReference>
<dbReference type="SMART" id="SM00399">
    <property type="entry name" value="ZnF_C4"/>
    <property type="match status" value="1"/>
</dbReference>
<dbReference type="Gene3D" id="1.10.565.10">
    <property type="entry name" value="Retinoid X Receptor"/>
    <property type="match status" value="1"/>
</dbReference>
<dbReference type="Proteomes" id="UP000001554">
    <property type="component" value="Chromosome 18"/>
</dbReference>
<feature type="domain" description="NR LBD" evidence="15">
    <location>
        <begin position="192"/>
        <end position="447"/>
    </location>
</feature>
<keyword evidence="8 11" id="KW-0804">Transcription</keyword>
<dbReference type="InterPro" id="IPR001728">
    <property type="entry name" value="ThyrH_rcpt"/>
</dbReference>
<dbReference type="GO" id="GO:0030522">
    <property type="term" value="P:intracellular receptor signaling pathway"/>
    <property type="evidence" value="ECO:0000318"/>
    <property type="project" value="GO_Central"/>
</dbReference>
<dbReference type="PANTHER" id="PTHR24082">
    <property type="entry name" value="NUCLEAR HORMONE RECEPTOR"/>
    <property type="match status" value="1"/>
</dbReference>
<keyword evidence="10 11" id="KW-0539">Nucleus</keyword>
<evidence type="ECO:0000256" key="3">
    <source>
        <dbReference type="ARBA" id="ARBA00022723"/>
    </source>
</evidence>
<dbReference type="Gene3D" id="3.30.50.10">
    <property type="entry name" value="Erythroid Transcription Factor GATA-1, subunit A"/>
    <property type="match status" value="1"/>
</dbReference>
<evidence type="ECO:0000259" key="15">
    <source>
        <dbReference type="PROSITE" id="PS51843"/>
    </source>
</evidence>
<evidence type="ECO:0000313" key="16">
    <source>
        <dbReference type="Proteomes" id="UP000001554"/>
    </source>
</evidence>
<evidence type="ECO:0000256" key="5">
    <source>
        <dbReference type="ARBA" id="ARBA00022833"/>
    </source>
</evidence>
<dbReference type="OrthoDB" id="7634782at2759"/>
<dbReference type="GO" id="GO:0000978">
    <property type="term" value="F:RNA polymerase II cis-regulatory region sequence-specific DNA binding"/>
    <property type="evidence" value="ECO:0000318"/>
    <property type="project" value="GO_Central"/>
</dbReference>
<evidence type="ECO:0000256" key="10">
    <source>
        <dbReference type="ARBA" id="ARBA00023242"/>
    </source>
</evidence>
<keyword evidence="6 11" id="KW-0805">Transcription regulation</keyword>
<dbReference type="GO" id="GO:0005737">
    <property type="term" value="C:cytoplasm"/>
    <property type="evidence" value="ECO:0007669"/>
    <property type="project" value="UniProtKB-SubCell"/>
</dbReference>
<dbReference type="GO" id="GO:0005634">
    <property type="term" value="C:nucleus"/>
    <property type="evidence" value="ECO:0000318"/>
    <property type="project" value="GO_Central"/>
</dbReference>
<dbReference type="InterPro" id="IPR013088">
    <property type="entry name" value="Znf_NHR/GATA"/>
</dbReference>
<dbReference type="AlphaFoldDB" id="A0A9J7HNG2"/>
<dbReference type="GO" id="GO:0009755">
    <property type="term" value="P:hormone-mediated signaling pathway"/>
    <property type="evidence" value="ECO:0000318"/>
    <property type="project" value="GO_Central"/>
</dbReference>
<sequence length="632" mass="69853">MSAPVRNASTTSLSSVQQSLAAPASSTAYPVCCEKASGIYTGQRDWHSSGTTVWGPVGLNHFSAMPTSTGGFLGMEINGMMILCKVCGDKASGFHYGVHACEGCKGFFRRSIQQKIQYKQCTKNEKCSIMRVNRNRCQHCRLKKCLAVGMSRDAVRFGRVPKREKARLLAELQNLKNQTESELKVTSSEEAEVDEVAMVIAKAHHQTCSYTREKLAAMKTIQPIVAQNLPNLHMSMVCPLNPFPIGALEGANKMWEEFSERFTPAIKEVVEFAKRIPGFQQLNQTDQITLLKAGCFEVLLVRLCPMFDCKSDMMTFVNGVRIQRSQLLQMGCGELINSMFDFAEKLNVLNLMECEIALFTAVVLVAADRQGVKDVEAVERLQERLIRALRSMVAKNHPEELALFAKLLMKLPDLRTLNTLHSEKLLAFKMDAQNASEGKQTCPMNLSKAAAAAPLPQVPSPTHAELTPLQIALGHHRCPQRKYEREYSAPPHATAKEAHREVRVPMEVVNGQLTVGRSYEQGQGYINTAGGPVLLRGAPPCTLPTVIPAHLNPFARFHMPDNVLVGNMRSNIPLYSYPPKPDSLPLSPSSSRGSSSPDSQTSTPPTMYHLPPGVRIKQERMDSESDSCEGQR</sequence>
<dbReference type="GeneID" id="118405633"/>
<evidence type="ECO:0000256" key="1">
    <source>
        <dbReference type="ARBA" id="ARBA00004496"/>
    </source>
</evidence>
<dbReference type="InterPro" id="IPR001723">
    <property type="entry name" value="Nuclear_hrmn_rcpt"/>
</dbReference>
<dbReference type="SMART" id="SM00430">
    <property type="entry name" value="HOLI"/>
    <property type="match status" value="1"/>
</dbReference>
<organism evidence="16 17">
    <name type="scientific">Branchiostoma floridae</name>
    <name type="common">Florida lancelet</name>
    <name type="synonym">Amphioxus</name>
    <dbReference type="NCBI Taxonomy" id="7739"/>
    <lineage>
        <taxon>Eukaryota</taxon>
        <taxon>Metazoa</taxon>
        <taxon>Chordata</taxon>
        <taxon>Cephalochordata</taxon>
        <taxon>Leptocardii</taxon>
        <taxon>Amphioxiformes</taxon>
        <taxon>Branchiostomatidae</taxon>
        <taxon>Branchiostoma</taxon>
    </lineage>
</organism>
<dbReference type="PANTHER" id="PTHR24082:SF473">
    <property type="entry name" value="ECDYSONE-INDUCED PROTEIN 75B, ISOFORM B"/>
    <property type="match status" value="1"/>
</dbReference>
<protein>
    <submittedName>
        <fullName evidence="17">Nuclear receptor subfamily 1 group D member 2-like isoform X1</fullName>
    </submittedName>
</protein>
<dbReference type="SUPFAM" id="SSF57716">
    <property type="entry name" value="Glucocorticoid receptor-like (DNA-binding domain)"/>
    <property type="match status" value="1"/>
</dbReference>
<dbReference type="GO" id="GO:0008270">
    <property type="term" value="F:zinc ion binding"/>
    <property type="evidence" value="ECO:0007669"/>
    <property type="project" value="UniProtKB-KW"/>
</dbReference>
<evidence type="ECO:0000313" key="17">
    <source>
        <dbReference type="RefSeq" id="XP_035661094.1"/>
    </source>
</evidence>
<dbReference type="CDD" id="cd07166">
    <property type="entry name" value="NR_DBD_REV_ERB"/>
    <property type="match status" value="1"/>
</dbReference>
<dbReference type="GO" id="GO:0004879">
    <property type="term" value="F:nuclear receptor activity"/>
    <property type="evidence" value="ECO:0000318"/>
    <property type="project" value="GO_Central"/>
</dbReference>